<keyword evidence="3" id="KW-0238">DNA-binding</keyword>
<dbReference type="PROSITE" id="PS51293">
    <property type="entry name" value="SANT"/>
    <property type="match status" value="1"/>
</dbReference>
<keyword evidence="10" id="KW-1185">Reference proteome</keyword>
<reference evidence="11 12" key="1">
    <citation type="submission" date="2022-11" db="UniProtKB">
        <authorList>
            <consortium name="WormBaseParasite"/>
        </authorList>
    </citation>
    <scope>IDENTIFICATION</scope>
</reference>
<dbReference type="InterPro" id="IPR017884">
    <property type="entry name" value="SANT_dom"/>
</dbReference>
<evidence type="ECO:0000256" key="5">
    <source>
        <dbReference type="ARBA" id="ARBA00023242"/>
    </source>
</evidence>
<dbReference type="WBParaSite" id="PgR002_g146_t02">
    <property type="protein sequence ID" value="PgR002_g146_t02"/>
    <property type="gene ID" value="PgR002_g146"/>
</dbReference>
<keyword evidence="2" id="KW-0805">Transcription regulation</keyword>
<feature type="domain" description="HTH myb-type" evidence="9">
    <location>
        <begin position="397"/>
        <end position="452"/>
    </location>
</feature>
<dbReference type="PANTHER" id="PTHR46621">
    <property type="entry name" value="SNRNA-ACTIVATING PROTEIN COMPLEX SUBUNIT 4"/>
    <property type="match status" value="1"/>
</dbReference>
<feature type="domain" description="SANT" evidence="8">
    <location>
        <begin position="351"/>
        <end position="403"/>
    </location>
</feature>
<feature type="compositionally biased region" description="Acidic residues" evidence="6">
    <location>
        <begin position="832"/>
        <end position="843"/>
    </location>
</feature>
<dbReference type="PROSITE" id="PS50090">
    <property type="entry name" value="MYB_LIKE"/>
    <property type="match status" value="4"/>
</dbReference>
<dbReference type="InterPro" id="IPR017930">
    <property type="entry name" value="Myb_dom"/>
</dbReference>
<evidence type="ECO:0000313" key="10">
    <source>
        <dbReference type="Proteomes" id="UP000887569"/>
    </source>
</evidence>
<sequence>MYTSYRENITMEGNEGYAQKHYSFSDLGDIDRVIVANKCYMDFLWQLLCRVEAFIAKNRHEQASLKRKIKNANDAATDRNRKWKDASYSIFIPPYFRDLYGMAPQPNEEELLRRQNREYDTIVAEEIRWNESDLRLLRKAVKNSLLQARMMPFVIKRDLYRGKLYDGAGQAAEFDIKHWKQVVASMDRRIAYIKQLDDNVILSGDYNDVDWLGMANITFRNTRTARQLRLKWLNEQCPRWSKEKWSRDELQRLVAIAGDSSCITLLRWDLVADELGTDRSPFQCFSKLCEIKEDIAGQRPWTKEEDARLIAVVTALQNAGRIWWRKVASFVDGRGQQQCYLRYLQSLDTRHQRGNWTESEELLLRYAVNEFGICDWNRISSVVGSRSRMQCRTRYVNNKLRTKPWTPEEDQILLAGVKRFGEGQWKRVAELLHGRSYKLCRTRFRVLRNAQIEAKLYEMNVDEVAQEKTLDAETEEVVSRMPEKQRAVIKEAISEMGEKAQFLNRSFSQVIRKDMRIREEYLDDESLQLLKKHYDRALRQVLGLAPSHRYVHKLMNLKDRKSVYDTFASLDDDQARKKFMLSALRSIVQQADVERFRAAHLRLRKLHLRTTDYRFFKQTLVDEVLDSMESGQSLQPLPPSDASVALMECFKNNLPFLRRMCGKQFTRVEEGTNDGMLILDIAAETKGDLFYKYIAAQLRRLLFIPLLMDRAIEKEDSWRERMRLRDVAKKKIADGSCCRAIDRKAKTGRASLGDEHSAVVQPSELSDFLHSMRNRPGKGKSVPVTSTSTSDGVAREGVKKKAASPRREAKRRRIISSTSEDDDDIDAKIEELSDEEVEGDEEFSSERRDSSEEYEL</sequence>
<evidence type="ECO:0000313" key="12">
    <source>
        <dbReference type="WBParaSite" id="PgR002_g146_t04"/>
    </source>
</evidence>
<dbReference type="WBParaSite" id="PgR002_g146_t04">
    <property type="protein sequence ID" value="PgR002_g146_t04"/>
    <property type="gene ID" value="PgR002_g146"/>
</dbReference>
<feature type="domain" description="Myb-like" evidence="7">
    <location>
        <begin position="300"/>
        <end position="347"/>
    </location>
</feature>
<evidence type="ECO:0000259" key="9">
    <source>
        <dbReference type="PROSITE" id="PS51294"/>
    </source>
</evidence>
<dbReference type="GO" id="GO:0042796">
    <property type="term" value="P:snRNA transcription by RNA polymerase III"/>
    <property type="evidence" value="ECO:0007669"/>
    <property type="project" value="TreeGrafter"/>
</dbReference>
<feature type="domain" description="Myb-like" evidence="7">
    <location>
        <begin position="397"/>
        <end position="448"/>
    </location>
</feature>
<keyword evidence="4" id="KW-0804">Transcription</keyword>
<dbReference type="PANTHER" id="PTHR46621:SF1">
    <property type="entry name" value="SNRNA-ACTIVATING PROTEIN COMPLEX SUBUNIT 4"/>
    <property type="match status" value="1"/>
</dbReference>
<comment type="subcellular location">
    <subcellularLocation>
        <location evidence="1">Nucleus</location>
    </subcellularLocation>
</comment>
<evidence type="ECO:0000256" key="2">
    <source>
        <dbReference type="ARBA" id="ARBA00023015"/>
    </source>
</evidence>
<dbReference type="InterPro" id="IPR001005">
    <property type="entry name" value="SANT/Myb"/>
</dbReference>
<feature type="region of interest" description="Disordered" evidence="6">
    <location>
        <begin position="763"/>
        <end position="856"/>
    </location>
</feature>
<feature type="compositionally biased region" description="Basic residues" evidence="6">
    <location>
        <begin position="800"/>
        <end position="814"/>
    </location>
</feature>
<feature type="domain" description="Myb-like" evidence="7">
    <location>
        <begin position="237"/>
        <end position="284"/>
    </location>
</feature>
<evidence type="ECO:0000256" key="3">
    <source>
        <dbReference type="ARBA" id="ARBA00023125"/>
    </source>
</evidence>
<accession>A0A915A8X1</accession>
<dbReference type="CDD" id="cd00167">
    <property type="entry name" value="SANT"/>
    <property type="match status" value="3"/>
</dbReference>
<dbReference type="GO" id="GO:0042795">
    <property type="term" value="P:snRNA transcription by RNA polymerase II"/>
    <property type="evidence" value="ECO:0007669"/>
    <property type="project" value="TreeGrafter"/>
</dbReference>
<dbReference type="GO" id="GO:0005634">
    <property type="term" value="C:nucleus"/>
    <property type="evidence" value="ECO:0007669"/>
    <property type="project" value="UniProtKB-SubCell"/>
</dbReference>
<proteinExistence type="predicted"/>
<dbReference type="Pfam" id="PF00249">
    <property type="entry name" value="Myb_DNA-binding"/>
    <property type="match status" value="3"/>
</dbReference>
<evidence type="ECO:0000259" key="7">
    <source>
        <dbReference type="PROSITE" id="PS50090"/>
    </source>
</evidence>
<name>A0A915A8X1_PARUN</name>
<dbReference type="Gene3D" id="1.10.10.60">
    <property type="entry name" value="Homeodomain-like"/>
    <property type="match status" value="3"/>
</dbReference>
<dbReference type="PROSITE" id="PS51294">
    <property type="entry name" value="HTH_MYB"/>
    <property type="match status" value="2"/>
</dbReference>
<dbReference type="GO" id="GO:0001006">
    <property type="term" value="F:RNA polymerase III type 3 promoter sequence-specific DNA binding"/>
    <property type="evidence" value="ECO:0007669"/>
    <property type="project" value="TreeGrafter"/>
</dbReference>
<protein>
    <submittedName>
        <fullName evidence="11 12">snRNA-activating protein complex subunit 4</fullName>
    </submittedName>
</protein>
<organism evidence="10 11">
    <name type="scientific">Parascaris univalens</name>
    <name type="common">Nematode worm</name>
    <dbReference type="NCBI Taxonomy" id="6257"/>
    <lineage>
        <taxon>Eukaryota</taxon>
        <taxon>Metazoa</taxon>
        <taxon>Ecdysozoa</taxon>
        <taxon>Nematoda</taxon>
        <taxon>Chromadorea</taxon>
        <taxon>Rhabditida</taxon>
        <taxon>Spirurina</taxon>
        <taxon>Ascaridomorpha</taxon>
        <taxon>Ascaridoidea</taxon>
        <taxon>Ascarididae</taxon>
        <taxon>Parascaris</taxon>
    </lineage>
</organism>
<feature type="domain" description="HTH myb-type" evidence="9">
    <location>
        <begin position="348"/>
        <end position="394"/>
    </location>
</feature>
<evidence type="ECO:0000256" key="6">
    <source>
        <dbReference type="SAM" id="MobiDB-lite"/>
    </source>
</evidence>
<dbReference type="GO" id="GO:0019185">
    <property type="term" value="C:snRNA-activating protein complex"/>
    <property type="evidence" value="ECO:0007669"/>
    <property type="project" value="TreeGrafter"/>
</dbReference>
<dbReference type="SMART" id="SM00717">
    <property type="entry name" value="SANT"/>
    <property type="match status" value="5"/>
</dbReference>
<dbReference type="InterPro" id="IPR051575">
    <property type="entry name" value="Myb-like_DNA-bd"/>
</dbReference>
<keyword evidence="5" id="KW-0539">Nucleus</keyword>
<feature type="domain" description="Myb-like" evidence="7">
    <location>
        <begin position="348"/>
        <end position="395"/>
    </location>
</feature>
<evidence type="ECO:0000259" key="8">
    <source>
        <dbReference type="PROSITE" id="PS51293"/>
    </source>
</evidence>
<dbReference type="AlphaFoldDB" id="A0A915A8X1"/>
<evidence type="ECO:0000256" key="1">
    <source>
        <dbReference type="ARBA" id="ARBA00004123"/>
    </source>
</evidence>
<feature type="compositionally biased region" description="Basic and acidic residues" evidence="6">
    <location>
        <begin position="844"/>
        <end position="856"/>
    </location>
</feature>
<dbReference type="InterPro" id="IPR009057">
    <property type="entry name" value="Homeodomain-like_sf"/>
</dbReference>
<dbReference type="Proteomes" id="UP000887569">
    <property type="component" value="Unplaced"/>
</dbReference>
<evidence type="ECO:0000313" key="11">
    <source>
        <dbReference type="WBParaSite" id="PgR002_g146_t02"/>
    </source>
</evidence>
<dbReference type="SUPFAM" id="SSF46689">
    <property type="entry name" value="Homeodomain-like"/>
    <property type="match status" value="4"/>
</dbReference>
<dbReference type="GO" id="GO:0000978">
    <property type="term" value="F:RNA polymerase II cis-regulatory region sequence-specific DNA binding"/>
    <property type="evidence" value="ECO:0007669"/>
    <property type="project" value="TreeGrafter"/>
</dbReference>
<evidence type="ECO:0000256" key="4">
    <source>
        <dbReference type="ARBA" id="ARBA00023163"/>
    </source>
</evidence>